<feature type="region of interest" description="Disordered" evidence="1">
    <location>
        <begin position="182"/>
        <end position="202"/>
    </location>
</feature>
<accession>A0A5S6Q6N5</accession>
<evidence type="ECO:0000313" key="2">
    <source>
        <dbReference type="Proteomes" id="UP000046395"/>
    </source>
</evidence>
<sequence>MLFFSAARAQRGQHLHTDAFRSCFSAGKTPTAEAFTRGDLGQLCQRVPVVLTTGPVRSVAAGHRVQSAKKKGTEKVFCRRRAVSAAAIQLNCMQIFSLRRRPLPALPPAGAEAVNWRFGGQLFFSGDRRLAALRYLTERERESLIRLRHLDVERRDAPIGEHRLRRDRLAWMRRSVQGFIGSRDGESGRGGEIVYYDDDEEE</sequence>
<evidence type="ECO:0000313" key="3">
    <source>
        <dbReference type="WBParaSite" id="TMUE_1000002956.1"/>
    </source>
</evidence>
<name>A0A5S6Q6N5_TRIMR</name>
<organism evidence="2 3">
    <name type="scientific">Trichuris muris</name>
    <name type="common">Mouse whipworm</name>
    <dbReference type="NCBI Taxonomy" id="70415"/>
    <lineage>
        <taxon>Eukaryota</taxon>
        <taxon>Metazoa</taxon>
        <taxon>Ecdysozoa</taxon>
        <taxon>Nematoda</taxon>
        <taxon>Enoplea</taxon>
        <taxon>Dorylaimia</taxon>
        <taxon>Trichinellida</taxon>
        <taxon>Trichuridae</taxon>
        <taxon>Trichuris</taxon>
    </lineage>
</organism>
<keyword evidence="2" id="KW-1185">Reference proteome</keyword>
<proteinExistence type="predicted"/>
<reference evidence="3" key="1">
    <citation type="submission" date="2019-12" db="UniProtKB">
        <authorList>
            <consortium name="WormBaseParasite"/>
        </authorList>
    </citation>
    <scope>IDENTIFICATION</scope>
</reference>
<dbReference type="WBParaSite" id="TMUE_1000002956.1">
    <property type="protein sequence ID" value="TMUE_1000002956.1"/>
    <property type="gene ID" value="WBGene00298553"/>
</dbReference>
<dbReference type="AlphaFoldDB" id="A0A5S6Q6N5"/>
<protein>
    <submittedName>
        <fullName evidence="3">Uncharacterized protein</fullName>
    </submittedName>
</protein>
<dbReference type="Proteomes" id="UP000046395">
    <property type="component" value="Unassembled WGS sequence"/>
</dbReference>
<evidence type="ECO:0000256" key="1">
    <source>
        <dbReference type="SAM" id="MobiDB-lite"/>
    </source>
</evidence>